<gene>
    <name evidence="2" type="ORF">V8G56_00525</name>
</gene>
<evidence type="ECO:0000313" key="2">
    <source>
        <dbReference type="EMBL" id="MFH6767203.1"/>
    </source>
</evidence>
<keyword evidence="3" id="KW-1185">Reference proteome</keyword>
<organism evidence="2 3">
    <name type="scientific">Gaetbulibacter aquiaggeris</name>
    <dbReference type="NCBI Taxonomy" id="1735373"/>
    <lineage>
        <taxon>Bacteria</taxon>
        <taxon>Pseudomonadati</taxon>
        <taxon>Bacteroidota</taxon>
        <taxon>Flavobacteriia</taxon>
        <taxon>Flavobacteriales</taxon>
        <taxon>Flavobacteriaceae</taxon>
        <taxon>Gaetbulibacter</taxon>
    </lineage>
</organism>
<evidence type="ECO:0000256" key="1">
    <source>
        <dbReference type="SAM" id="SignalP"/>
    </source>
</evidence>
<dbReference type="InterPro" id="IPR025347">
    <property type="entry name" value="DUF4251"/>
</dbReference>
<keyword evidence="1" id="KW-0732">Signal</keyword>
<protein>
    <submittedName>
        <fullName evidence="2">DUF4251 domain-containing protein</fullName>
    </submittedName>
</protein>
<reference evidence="2 3" key="1">
    <citation type="submission" date="2024-02" db="EMBL/GenBank/DDBJ databases">
        <title>A Gaetbulibacter species isolated from tidal flats and genomic insights of their niches.</title>
        <authorList>
            <person name="Ye Y."/>
        </authorList>
    </citation>
    <scope>NUCLEOTIDE SEQUENCE [LARGE SCALE GENOMIC DNA]</scope>
    <source>
        <strain evidence="2 3">KEM-8</strain>
    </source>
</reference>
<dbReference type="RefSeq" id="WP_395436482.1">
    <property type="nucleotide sequence ID" value="NZ_JBAWKC010000001.1"/>
</dbReference>
<dbReference type="EMBL" id="JBAWKC010000001">
    <property type="protein sequence ID" value="MFH6767203.1"/>
    <property type="molecule type" value="Genomic_DNA"/>
</dbReference>
<dbReference type="Gene3D" id="2.40.128.410">
    <property type="match status" value="1"/>
</dbReference>
<evidence type="ECO:0000313" key="3">
    <source>
        <dbReference type="Proteomes" id="UP001610104"/>
    </source>
</evidence>
<sequence>MTKKISFLVILILFSVNTCFSQEKSKRELKKEAKENERLVKEQQIAKLIDSKIFVFNARTAMPSGGRSINLTSSYSVKFQPNLIDSHLPFFGRAFSAPYGAEYGGLIFKGEPLQFIIKKGKKNYIINIEVKDKNETYSLTLTVGLRGSALLRVNSNNRSPMSFNGDIVEL</sequence>
<name>A0ABW7MMZ8_9FLAO</name>
<dbReference type="Pfam" id="PF14059">
    <property type="entry name" value="DUF4251"/>
    <property type="match status" value="1"/>
</dbReference>
<dbReference type="Proteomes" id="UP001610104">
    <property type="component" value="Unassembled WGS sequence"/>
</dbReference>
<comment type="caution">
    <text evidence="2">The sequence shown here is derived from an EMBL/GenBank/DDBJ whole genome shotgun (WGS) entry which is preliminary data.</text>
</comment>
<accession>A0ABW7MMZ8</accession>
<feature type="chain" id="PRO_5046323863" evidence="1">
    <location>
        <begin position="22"/>
        <end position="170"/>
    </location>
</feature>
<feature type="signal peptide" evidence="1">
    <location>
        <begin position="1"/>
        <end position="21"/>
    </location>
</feature>
<proteinExistence type="predicted"/>